<accession>A0A0M7A4D6</accession>
<dbReference type="GO" id="GO:0016787">
    <property type="term" value="F:hydrolase activity"/>
    <property type="evidence" value="ECO:0007669"/>
    <property type="project" value="UniProtKB-KW"/>
</dbReference>
<dbReference type="OrthoDB" id="9803194at2"/>
<feature type="domain" description="Peptidase M24" evidence="1">
    <location>
        <begin position="229"/>
        <end position="438"/>
    </location>
</feature>
<dbReference type="AlphaFoldDB" id="A0A0M7A4D6"/>
<name>A0A0M7A4D6_9HYPH</name>
<dbReference type="Pfam" id="PF00557">
    <property type="entry name" value="Peptidase_M24"/>
    <property type="match status" value="1"/>
</dbReference>
<dbReference type="PANTHER" id="PTHR46112">
    <property type="entry name" value="AMINOPEPTIDASE"/>
    <property type="match status" value="1"/>
</dbReference>
<evidence type="ECO:0000313" key="3">
    <source>
        <dbReference type="EMBL" id="CTQ71290.1"/>
    </source>
</evidence>
<dbReference type="GeneID" id="97670226"/>
<dbReference type="InterPro" id="IPR000994">
    <property type="entry name" value="Pept_M24"/>
</dbReference>
<dbReference type="InterPro" id="IPR000587">
    <property type="entry name" value="Creatinase_N"/>
</dbReference>
<gene>
    <name evidence="3" type="ORF">LA5096_02859</name>
</gene>
<dbReference type="SUPFAM" id="SSF53092">
    <property type="entry name" value="Creatinase/prolidase N-terminal domain"/>
    <property type="match status" value="1"/>
</dbReference>
<dbReference type="CDD" id="cd01066">
    <property type="entry name" value="APP_MetAP"/>
    <property type="match status" value="1"/>
</dbReference>
<reference evidence="4" key="1">
    <citation type="submission" date="2015-07" db="EMBL/GenBank/DDBJ databases">
        <authorList>
            <person name="Rodrigo-Torres Lidia"/>
            <person name="Arahal R.David."/>
        </authorList>
    </citation>
    <scope>NUCLEOTIDE SEQUENCE [LARGE SCALE GENOMIC DNA]</scope>
    <source>
        <strain evidence="4">CECT 5096</strain>
    </source>
</reference>
<dbReference type="Gene3D" id="3.90.230.10">
    <property type="entry name" value="Creatinase/methionine aminopeptidase superfamily"/>
    <property type="match status" value="1"/>
</dbReference>
<dbReference type="PANTHER" id="PTHR46112:SF2">
    <property type="entry name" value="XAA-PRO AMINOPEPTIDASE P-RELATED"/>
    <property type="match status" value="1"/>
</dbReference>
<dbReference type="Pfam" id="PF01321">
    <property type="entry name" value="Creatinase_N"/>
    <property type="match status" value="1"/>
</dbReference>
<dbReference type="InterPro" id="IPR029149">
    <property type="entry name" value="Creatin/AminoP/Spt16_N"/>
</dbReference>
<dbReference type="EC" id="3.4.-.-" evidence="3"/>
<dbReference type="InterPro" id="IPR036005">
    <property type="entry name" value="Creatinase/aminopeptidase-like"/>
</dbReference>
<evidence type="ECO:0000313" key="4">
    <source>
        <dbReference type="Proteomes" id="UP000049983"/>
    </source>
</evidence>
<keyword evidence="4" id="KW-1185">Reference proteome</keyword>
<sequence>MNTEHFGRHRRKIMPVELPSHPGDQADYATLSAYASEKATLLNRHVLGYGEFVEGEWAALGLDAPDLGAIRKYRLGRIRQQLVARDLGAAILCDPLNVRYATDSTNMQVWSTHNAVRYTFVALEGPVVAFDFHNCEHLSAHNLLVDEMRHGIPWFYFEAGPRSAELAVKWADELADLVRTHGGGNSRIAVDKVRREGVTALEAHGLQLHDGEEVMELARAIKCPDEIKAMRRSIASCEAAMREMEEALVPGMTEWDLWSLLHAGNIRRGGEWIETHLLSSGPRTNPWFQEASSREIEAGDLLAFDTDLVGPYGMCCDISRTWLCGDGQPTNEQRALYQMASDQIEANMKMLAPGRSFRELSHDGTSLPEDYLANRYSVLFHGVGLCDEYPAVPYPSDWESGGYDGVLEPGMVVCVESYVGRHGGHEGVKLEDQVLITESGYECLSTYPLDERLLGRRF</sequence>
<protein>
    <submittedName>
        <fullName evidence="3">Putative peptidase</fullName>
        <ecNumber evidence="3">3.4.-.-</ecNumber>
    </submittedName>
</protein>
<evidence type="ECO:0000259" key="2">
    <source>
        <dbReference type="Pfam" id="PF01321"/>
    </source>
</evidence>
<organism evidence="3 4">
    <name type="scientific">Roseibium album</name>
    <dbReference type="NCBI Taxonomy" id="311410"/>
    <lineage>
        <taxon>Bacteria</taxon>
        <taxon>Pseudomonadati</taxon>
        <taxon>Pseudomonadota</taxon>
        <taxon>Alphaproteobacteria</taxon>
        <taxon>Hyphomicrobiales</taxon>
        <taxon>Stappiaceae</taxon>
        <taxon>Roseibium</taxon>
    </lineage>
</organism>
<dbReference type="STRING" id="311410.LA5095_01605"/>
<dbReference type="RefSeq" id="WP_055113715.1">
    <property type="nucleotide sequence ID" value="NZ_CANKXR010000008.1"/>
</dbReference>
<dbReference type="InterPro" id="IPR050659">
    <property type="entry name" value="Peptidase_M24B"/>
</dbReference>
<dbReference type="SUPFAM" id="SSF55920">
    <property type="entry name" value="Creatinase/aminopeptidase"/>
    <property type="match status" value="1"/>
</dbReference>
<proteinExistence type="predicted"/>
<dbReference type="EMBL" id="CXWC01000010">
    <property type="protein sequence ID" value="CTQ71290.1"/>
    <property type="molecule type" value="Genomic_DNA"/>
</dbReference>
<dbReference type="Proteomes" id="UP000049983">
    <property type="component" value="Unassembled WGS sequence"/>
</dbReference>
<evidence type="ECO:0000259" key="1">
    <source>
        <dbReference type="Pfam" id="PF00557"/>
    </source>
</evidence>
<feature type="domain" description="Creatinase N-terminal" evidence="2">
    <location>
        <begin position="74"/>
        <end position="221"/>
    </location>
</feature>
<keyword evidence="3" id="KW-0378">Hydrolase</keyword>
<dbReference type="Gene3D" id="3.40.350.10">
    <property type="entry name" value="Creatinase/prolidase N-terminal domain"/>
    <property type="match status" value="1"/>
</dbReference>